<dbReference type="GO" id="GO:0000781">
    <property type="term" value="C:chromosome, telomeric region"/>
    <property type="evidence" value="ECO:0007669"/>
    <property type="project" value="UniProtKB-SubCell"/>
</dbReference>
<dbReference type="InParanoid" id="A0A401GWR6"/>
<comment type="caution">
    <text evidence="22">The sequence shown here is derived from an EMBL/GenBank/DDBJ whole genome shotgun (WGS) entry which is preliminary data.</text>
</comment>
<reference evidence="22 23" key="1">
    <citation type="journal article" date="2018" name="Sci. Rep.">
        <title>Genome sequence of the cauliflower mushroom Sparassis crispa (Hanabiratake) and its association with beneficial usage.</title>
        <authorList>
            <person name="Kiyama R."/>
            <person name="Furutani Y."/>
            <person name="Kawaguchi K."/>
            <person name="Nakanishi T."/>
        </authorList>
    </citation>
    <scope>NUCLEOTIDE SEQUENCE [LARGE SCALE GENOMIC DNA]</scope>
</reference>
<dbReference type="InterPro" id="IPR021668">
    <property type="entry name" value="TAN"/>
</dbReference>
<evidence type="ECO:0000259" key="20">
    <source>
        <dbReference type="PROSITE" id="PS51189"/>
    </source>
</evidence>
<evidence type="ECO:0000256" key="6">
    <source>
        <dbReference type="ARBA" id="ARBA00022527"/>
    </source>
</evidence>
<dbReference type="PROSITE" id="PS51189">
    <property type="entry name" value="FAT"/>
    <property type="match status" value="1"/>
</dbReference>
<dbReference type="GO" id="GO:0006325">
    <property type="term" value="P:chromatin organization"/>
    <property type="evidence" value="ECO:0007669"/>
    <property type="project" value="UniProtKB-KW"/>
</dbReference>
<comment type="similarity">
    <text evidence="2 16">Belongs to the PI3/PI4-kinase family. ATM subfamily.</text>
</comment>
<evidence type="ECO:0000313" key="22">
    <source>
        <dbReference type="EMBL" id="GBE86665.1"/>
    </source>
</evidence>
<evidence type="ECO:0000256" key="17">
    <source>
        <dbReference type="SAM" id="Coils"/>
    </source>
</evidence>
<dbReference type="GO" id="GO:0004674">
    <property type="term" value="F:protein serine/threonine kinase activity"/>
    <property type="evidence" value="ECO:0007669"/>
    <property type="project" value="UniProtKB-KW"/>
</dbReference>
<dbReference type="GO" id="GO:0035556">
    <property type="term" value="P:intracellular signal transduction"/>
    <property type="evidence" value="ECO:0007669"/>
    <property type="project" value="UniProtKB-ARBA"/>
</dbReference>
<dbReference type="Gene3D" id="1.10.1070.11">
    <property type="entry name" value="Phosphatidylinositol 3-/4-kinase, catalytic domain"/>
    <property type="match status" value="1"/>
</dbReference>
<feature type="region of interest" description="Disordered" evidence="18">
    <location>
        <begin position="181"/>
        <end position="248"/>
    </location>
</feature>
<evidence type="ECO:0000256" key="8">
    <source>
        <dbReference type="ARBA" id="ARBA00022741"/>
    </source>
</evidence>
<keyword evidence="23" id="KW-1185">Reference proteome</keyword>
<dbReference type="SUPFAM" id="SSF48371">
    <property type="entry name" value="ARM repeat"/>
    <property type="match status" value="1"/>
</dbReference>
<comment type="catalytic activity">
    <reaction evidence="15">
        <text>L-seryl-[protein] + ATP = O-phospho-L-seryl-[protein] + ADP + H(+)</text>
        <dbReference type="Rhea" id="RHEA:17989"/>
        <dbReference type="Rhea" id="RHEA-COMP:9863"/>
        <dbReference type="Rhea" id="RHEA-COMP:11604"/>
        <dbReference type="ChEBI" id="CHEBI:15378"/>
        <dbReference type="ChEBI" id="CHEBI:29999"/>
        <dbReference type="ChEBI" id="CHEBI:30616"/>
        <dbReference type="ChEBI" id="CHEBI:83421"/>
        <dbReference type="ChEBI" id="CHEBI:456216"/>
        <dbReference type="EC" id="2.7.11.1"/>
    </reaction>
</comment>
<evidence type="ECO:0000256" key="4">
    <source>
        <dbReference type="ARBA" id="ARBA00012513"/>
    </source>
</evidence>
<evidence type="ECO:0000256" key="12">
    <source>
        <dbReference type="ARBA" id="ARBA00023242"/>
    </source>
</evidence>
<evidence type="ECO:0000256" key="13">
    <source>
        <dbReference type="ARBA" id="ARBA00025079"/>
    </source>
</evidence>
<evidence type="ECO:0000259" key="21">
    <source>
        <dbReference type="PROSITE" id="PS51190"/>
    </source>
</evidence>
<sequence length="3071" mass="345023">MSYRSVRETVQLIRSDKVKVRQEGISTLRDGYENGSLVSDVNKTSDGRGWTVLFQACFEAVEKEFQACAKKGGLSAETTGHGAAALGRLKDVTTALRELIQHGVETMNNRALRPLLRHLRQRMLYRGELLAPVALTYIKAIGCVFKCRQHLEHLEHAEWVDITQLAFNVVLRDRLNEELSEVDGQQLGEKETTASPAGGDEHSMQDAEEGTPSTSTADLSRKRRRSPSQKSARACSHDESPAPQKPLQSLAPSAEQIEFMTVLVPLLQSPFAPLLSQKYPGIAAAVLNRLERFIDKYPTDTSLHHNFVLCLSAILSHVALNHRDLVSRFARKAWPGLVAMWNSKDQTLKEDLIVVLKVLFPFLTDDQADMGSMGGDQFSSVTKLWRLLNGEGEIRWKVHGLSLDSLRLEVVPLDQDQGAIGAITAHTFRHGWHFDATQAFTWAILELQAECTKELFLMTESMPLTQSSSSKRSRLEDPITSLLSSVRTQATASTRIYYIQVLLFFVDRHWSILHAELKQEVSSTLLQFVSVEDGLVQSWTFLCLAAIAHAGCTSDPPLASATVAPSQTTDSFSWDSIWAHAMRRLSVPAVCRAASHAAHVLLVHGKRLLTSQRILSEVEALAADLDVQGPLFPYDSVCAFLVLCLRVVSQDVRLYRMQLEEKALTWLTNVWRVEKGHRLKMSLHTTGDVLMLMESICALSRKSNLVYRMMLPECSMVEAMVDDRRTVVIRDFLLHARLPPFRRPSEHSSGVLFSQADAGTGEGGLGDGLPTEALDMRDLNPPRGRERRLSAFLLRSLEELVSRWEASKNPSGNMTAEKVRSSLDLSVLALCFEASLVLNGTRSNRRVIQAACKLVSIVAPLMTHGQWSASERALAISGLQPLILAQDDDSDFANWETLLPPSFGTGIRRSVLKSLTPAQQSQDQQHSASRRILQRVIFQSTDVQDVFVSVLSVLRDVLRLSIGLASGDDLHLNAMDIDKKDGFGPVRTPEGAGHGAAVGGISVNEHSVDVCITTLAVVPILQSASGEPTRDKELTDLILGCENDDFTFLASSYVRNIQQGTLNLSPSHFHRLLTKSGELLMDYRYARNERFQSLVIRLLDATASIWIQPSVAAGKTGDCIRSLYEFFSRALLTGKIPSWRVRDHLACCLIDYLRQDPTQTVFAGPLMDEDEDWGPQNYPLAVLPTLGADEDIRVRFRAAVINAHLFAIAQINGQKPEDLYTSIKGYLCRTLEDYEHMLTRLLCLGNIMIVSSAIRRGPYWHLLEACLYTSAYTRHIEAVLVGVGERMGLPRFSTLFESYASQIAYSIRESEKDFLVFPPHLLGYQDRRECAEATFHAFTPTNLLGPGTRSSIQHGYNLFSNHCKAIQKSTAEGVRECFAEIVGYQIVIWIAEDPSRINAQPDELEAILKVRTKHINDEAQFMQSLAENADAIVAAILRTLGDPEYSKVDRISDALRTFGHTVDAAQTFQKMVQYREEGDFEPHEPNLPWYGVETVLQALTWFSSRVPEASAPAITYHVLHQLFADLERSPIVNEQMRLLNAICLWVASHSSHFEDYALLRTVINGATTILIQSDLAHAAQSILAWCFGLALESNEKDPRLPDIFIRISRLAYDYSHDRQDTTVARMGHELMQWMENEASRLCRSKAIKPQIVKALSAWPQELPRNLRSLCEDVKSSELSSVLNDYRISPSKFRLVRRLRDLAAEGRCLPGNFPKSDFWRLKECIPSAAQLLDDDIDAFATLLLCHHGHIDSFVSEQSVSQTVRTRHRYGVRRKDNPDPRDVARRAIVDSLLNMLGVASATQVYTSYRTLRSLMSVCTPEALADSSWPSEHSVELRFLRVHCTPVVAKSQCDLGDRLVSERALEISRNFSEWITYITTTLCEALAPVDLFYAPLTSILQSDPTFAEQILPLLVHTALQFERSQAMLRASSSYREILSRYFTAILAYDHTSVPCLRAVVDIVLHLRFFTPPGDSDALAYDTWLDTDYTLLSRSAIKYGAYTTALLFLELEAEHREGPPNDTTAVEDVLFDIYSHIDEPDGFYGIPTQDLHRFLIRRLHHEKQWDKAFRFHGAALEAGTSDTSHTEGIIKTLHSFGFNSLAMNTLGRSLTSMNDRSNSNAMTYHLGWRTETWDLPEHSSERNSGAPLYMALRAIHRERNHTVTDSVVRNALVDEMMQLHGLGAENFMDIRQITQNIMCLHQVKQWRSSAFQAALQCKSIDVAEWAAFTVIDSDFEFSVIEEIMATRISLIRSVRQKEQREQIGDLLSPFCRSLIDFEAACLIRLSEAAREAHQTQIALNSVTQALELLKKPTLEANQEYASVLWLINEPKIAVQALANLLSEVQLPDAVPERIRTATLLARLGTWSAEANLGIPTDIIARYFDPATALLSQCDSGVLKNHDANYAAIYHQYAVFAERQYHSIVTSPDALRWRVYVDRKTAEIQSRKDQLRRTQTNTKEYEELKQEQRRAQKVLQQDQTQFSDHIRSRDSFLGVAVDMYSRCLESSDSFDDDSVIRLCSLWLANFDNTDSKLGFGVALDRIPSRKFVVLAHQLSARLAMPESARPSQNQEALQMLLTRMCREHPFHSLFQVFCLLGERTTDSSGSSRRQSGRHESVSTQVERATAAADIFNRLRSDTSIADRVRGVEEICRASLQWAKYPIKEQFAKKPKSISQIPNDLLIRKIHNLHVPVITVHTPVDPTAQYQDCIWINYFDQTFTTAGGVNLPKITTCIGTDGQKYKQLFKGEGNDDLRQDAVMEQVFDLVNVVLRHDRETVKRKLSVRGYKVIPLAAQAGVLEFVDNTTPLGSWLMPAHKQYRPTDMSQKDAQSAMNKKRTQCNGEAGPLLELFLQIRERFKPVMRYYFTERHKTPMAWFSMRLSYSRSVATTSVVGHILGLGDRHTSNILMDNVTGEVIHIDLGIAFDQGKLLGIPERVPFRLTPDMVDGLGITGTQGVFQRCAEETLRVLRDRSDVILTVLEVFRYDPLHSWTASELKIQRVQGSAKEAVQLTDEAFRYAIGIDLASGTADEAADRALQSVNRKLDKTLSVECAVNELTAEATDTTNLATMYSGWGPFL</sequence>
<evidence type="ECO:0000256" key="14">
    <source>
        <dbReference type="ARBA" id="ARBA00047899"/>
    </source>
</evidence>
<evidence type="ECO:0000313" key="23">
    <source>
        <dbReference type="Proteomes" id="UP000287166"/>
    </source>
</evidence>
<comment type="subcellular location">
    <subcellularLocation>
        <location evidence="16">Chromosome</location>
        <location evidence="16">Telomere</location>
    </subcellularLocation>
    <subcellularLocation>
        <location evidence="1 16">Nucleus</location>
    </subcellularLocation>
</comment>
<dbReference type="PANTHER" id="PTHR37079:SF4">
    <property type="entry name" value="SERINE_THREONINE-PROTEIN KINASE ATM"/>
    <property type="match status" value="1"/>
</dbReference>
<keyword evidence="16" id="KW-0156">Chromatin regulator</keyword>
<evidence type="ECO:0000256" key="7">
    <source>
        <dbReference type="ARBA" id="ARBA00022679"/>
    </source>
</evidence>
<keyword evidence="6 16" id="KW-0723">Serine/threonine-protein kinase</keyword>
<dbReference type="PANTHER" id="PTHR37079">
    <property type="entry name" value="SERINE/THREONINE-PROTEIN KINASE ATM"/>
    <property type="match status" value="1"/>
</dbReference>
<dbReference type="InterPro" id="IPR036940">
    <property type="entry name" value="PI3/4_kinase_cat_sf"/>
</dbReference>
<dbReference type="EC" id="2.7.11.1" evidence="4 16"/>
<feature type="domain" description="FATC" evidence="21">
    <location>
        <begin position="3039"/>
        <end position="3071"/>
    </location>
</feature>
<evidence type="ECO:0000256" key="1">
    <source>
        <dbReference type="ARBA" id="ARBA00004123"/>
    </source>
</evidence>
<dbReference type="InterPro" id="IPR018936">
    <property type="entry name" value="PI3/4_kinase_CS"/>
</dbReference>
<evidence type="ECO:0000256" key="2">
    <source>
        <dbReference type="ARBA" id="ARBA00010769"/>
    </source>
</evidence>
<dbReference type="GO" id="GO:0005634">
    <property type="term" value="C:nucleus"/>
    <property type="evidence" value="ECO:0007669"/>
    <property type="project" value="UniProtKB-SubCell"/>
</dbReference>
<keyword evidence="11 16" id="KW-0067">ATP-binding</keyword>
<gene>
    <name evidence="22" type="ORF">SCP_0905450</name>
</gene>
<dbReference type="InterPro" id="IPR044107">
    <property type="entry name" value="PIKKc_ATM"/>
</dbReference>
<dbReference type="GeneID" id="38783582"/>
<keyword evidence="8 16" id="KW-0547">Nucleotide-binding</keyword>
<evidence type="ECO:0000259" key="19">
    <source>
        <dbReference type="PROSITE" id="PS50290"/>
    </source>
</evidence>
<dbReference type="SMART" id="SM01343">
    <property type="entry name" value="FATC"/>
    <property type="match status" value="1"/>
</dbReference>
<comment type="catalytic activity">
    <reaction evidence="14 16">
        <text>L-threonyl-[protein] + ATP = O-phospho-L-threonyl-[protein] + ADP + H(+)</text>
        <dbReference type="Rhea" id="RHEA:46608"/>
        <dbReference type="Rhea" id="RHEA-COMP:11060"/>
        <dbReference type="Rhea" id="RHEA-COMP:11605"/>
        <dbReference type="ChEBI" id="CHEBI:15378"/>
        <dbReference type="ChEBI" id="CHEBI:30013"/>
        <dbReference type="ChEBI" id="CHEBI:30616"/>
        <dbReference type="ChEBI" id="CHEBI:61977"/>
        <dbReference type="ChEBI" id="CHEBI:456216"/>
        <dbReference type="EC" id="2.7.11.1"/>
    </reaction>
</comment>
<keyword evidence="17" id="KW-0175">Coiled coil</keyword>
<dbReference type="InterPro" id="IPR000403">
    <property type="entry name" value="PI3/4_kinase_cat_dom"/>
</dbReference>
<dbReference type="InterPro" id="IPR011009">
    <property type="entry name" value="Kinase-like_dom_sf"/>
</dbReference>
<evidence type="ECO:0000256" key="16">
    <source>
        <dbReference type="RuleBase" id="RU365027"/>
    </source>
</evidence>
<keyword evidence="9 16" id="KW-0227">DNA damage</keyword>
<dbReference type="InterPro" id="IPR038980">
    <property type="entry name" value="ATM_plant"/>
</dbReference>
<keyword evidence="10 16" id="KW-0418">Kinase</keyword>
<dbReference type="GO" id="GO:0106310">
    <property type="term" value="F:protein serine kinase activity"/>
    <property type="evidence" value="ECO:0007669"/>
    <property type="project" value="RHEA"/>
</dbReference>
<dbReference type="Proteomes" id="UP000287166">
    <property type="component" value="Unassembled WGS sequence"/>
</dbReference>
<dbReference type="OrthoDB" id="381190at2759"/>
<dbReference type="CDD" id="cd05171">
    <property type="entry name" value="PIKKc_ATM"/>
    <property type="match status" value="1"/>
</dbReference>
<dbReference type="InterPro" id="IPR014009">
    <property type="entry name" value="PIK_FAT"/>
</dbReference>
<dbReference type="GO" id="GO:0005524">
    <property type="term" value="F:ATP binding"/>
    <property type="evidence" value="ECO:0007669"/>
    <property type="project" value="UniProtKB-KW"/>
</dbReference>
<evidence type="ECO:0000256" key="15">
    <source>
        <dbReference type="ARBA" id="ARBA00048679"/>
    </source>
</evidence>
<dbReference type="SMART" id="SM01342">
    <property type="entry name" value="TAN"/>
    <property type="match status" value="1"/>
</dbReference>
<evidence type="ECO:0000256" key="18">
    <source>
        <dbReference type="SAM" id="MobiDB-lite"/>
    </source>
</evidence>
<evidence type="ECO:0000256" key="11">
    <source>
        <dbReference type="ARBA" id="ARBA00022840"/>
    </source>
</evidence>
<protein>
    <recommendedName>
        <fullName evidence="5 16">Serine/threonine-protein kinase Tel1</fullName>
        <ecNumber evidence="4 16">2.7.11.1</ecNumber>
    </recommendedName>
</protein>
<name>A0A401GWR6_9APHY</name>
<dbReference type="GO" id="GO:0006281">
    <property type="term" value="P:DNA repair"/>
    <property type="evidence" value="ECO:0007669"/>
    <property type="project" value="InterPro"/>
</dbReference>
<accession>A0A401GWR6</accession>
<dbReference type="InterPro" id="IPR016024">
    <property type="entry name" value="ARM-type_fold"/>
</dbReference>
<comment type="function">
    <text evidence="13 16">Serine/threonine protein kinase which activates checkpoint signaling upon genotoxic stresses such as ionizing radiation (IR), ultraviolet light (UV), or DNA replication stalling, thereby acting as a DNA damage sensor. Recognizes the substrate consensus sequence [ST]-Q. Phosphorylates histone H2A to form H2AS128ph (gamma-H2A) at sites of DNA damage, involved in the regulation of DNA damage response mechanism. Required for the control of telomere length and genome stability.</text>
</comment>
<dbReference type="EMBL" id="BFAD01000009">
    <property type="protein sequence ID" value="GBE86665.1"/>
    <property type="molecule type" value="Genomic_DNA"/>
</dbReference>
<dbReference type="InterPro" id="IPR003152">
    <property type="entry name" value="FATC_dom"/>
</dbReference>
<dbReference type="RefSeq" id="XP_027617578.1">
    <property type="nucleotide sequence ID" value="XM_027761777.1"/>
</dbReference>
<feature type="domain" description="FAT" evidence="20">
    <location>
        <begin position="1987"/>
        <end position="2593"/>
    </location>
</feature>
<dbReference type="Pfam" id="PF00454">
    <property type="entry name" value="PI3_PI4_kinase"/>
    <property type="match status" value="1"/>
</dbReference>
<evidence type="ECO:0000256" key="9">
    <source>
        <dbReference type="ARBA" id="ARBA00022763"/>
    </source>
</evidence>
<dbReference type="Pfam" id="PF11640">
    <property type="entry name" value="TAN"/>
    <property type="match status" value="1"/>
</dbReference>
<dbReference type="SUPFAM" id="SSF56112">
    <property type="entry name" value="Protein kinase-like (PK-like)"/>
    <property type="match status" value="1"/>
</dbReference>
<dbReference type="SMART" id="SM00146">
    <property type="entry name" value="PI3Kc"/>
    <property type="match status" value="1"/>
</dbReference>
<keyword evidence="7 16" id="KW-0808">Transferase</keyword>
<keyword evidence="16" id="KW-0158">Chromosome</keyword>
<evidence type="ECO:0000256" key="3">
    <source>
        <dbReference type="ARBA" id="ARBA00011370"/>
    </source>
</evidence>
<dbReference type="Pfam" id="PF02260">
    <property type="entry name" value="FATC"/>
    <property type="match status" value="1"/>
</dbReference>
<dbReference type="PROSITE" id="PS51190">
    <property type="entry name" value="FATC"/>
    <property type="match status" value="1"/>
</dbReference>
<evidence type="ECO:0000256" key="5">
    <source>
        <dbReference type="ARBA" id="ARBA00014619"/>
    </source>
</evidence>
<feature type="domain" description="PI3K/PI4K catalytic" evidence="19">
    <location>
        <begin position="2709"/>
        <end position="3025"/>
    </location>
</feature>
<feature type="coiled-coil region" evidence="17">
    <location>
        <begin position="2446"/>
        <end position="2476"/>
    </location>
</feature>
<dbReference type="PROSITE" id="PS00916">
    <property type="entry name" value="PI3_4_KINASE_2"/>
    <property type="match status" value="1"/>
</dbReference>
<proteinExistence type="inferred from homology"/>
<evidence type="ECO:0000256" key="10">
    <source>
        <dbReference type="ARBA" id="ARBA00022777"/>
    </source>
</evidence>
<dbReference type="PROSITE" id="PS50290">
    <property type="entry name" value="PI3_4_KINASE_3"/>
    <property type="match status" value="1"/>
</dbReference>
<dbReference type="Gene3D" id="3.30.1010.10">
    <property type="entry name" value="Phosphatidylinositol 3-kinase Catalytic Subunit, Chain A, domain 4"/>
    <property type="match status" value="1"/>
</dbReference>
<organism evidence="22 23">
    <name type="scientific">Sparassis crispa</name>
    <dbReference type="NCBI Taxonomy" id="139825"/>
    <lineage>
        <taxon>Eukaryota</taxon>
        <taxon>Fungi</taxon>
        <taxon>Dikarya</taxon>
        <taxon>Basidiomycota</taxon>
        <taxon>Agaricomycotina</taxon>
        <taxon>Agaricomycetes</taxon>
        <taxon>Polyporales</taxon>
        <taxon>Sparassidaceae</taxon>
        <taxon>Sparassis</taxon>
    </lineage>
</organism>
<keyword evidence="12 16" id="KW-0539">Nucleus</keyword>
<keyword evidence="16" id="KW-0779">Telomere</keyword>
<dbReference type="STRING" id="139825.A0A401GWR6"/>
<comment type="subunit">
    <text evidence="3">Associates with DNA double-strand breaks.</text>
</comment>